<dbReference type="EMBL" id="CAEZYH010000003">
    <property type="protein sequence ID" value="CAB4707165.1"/>
    <property type="molecule type" value="Genomic_DNA"/>
</dbReference>
<evidence type="ECO:0000259" key="1">
    <source>
        <dbReference type="Pfam" id="PF13649"/>
    </source>
</evidence>
<evidence type="ECO:0000313" key="4">
    <source>
        <dbReference type="EMBL" id="CAB5017992.1"/>
    </source>
</evidence>
<dbReference type="Gene3D" id="3.40.50.150">
    <property type="entry name" value="Vaccinia Virus protein VP39"/>
    <property type="match status" value="1"/>
</dbReference>
<evidence type="ECO:0000313" key="2">
    <source>
        <dbReference type="EMBL" id="CAB4707165.1"/>
    </source>
</evidence>
<proteinExistence type="predicted"/>
<organism evidence="4">
    <name type="scientific">freshwater metagenome</name>
    <dbReference type="NCBI Taxonomy" id="449393"/>
    <lineage>
        <taxon>unclassified sequences</taxon>
        <taxon>metagenomes</taxon>
        <taxon>ecological metagenomes</taxon>
    </lineage>
</organism>
<dbReference type="Pfam" id="PF13649">
    <property type="entry name" value="Methyltransf_25"/>
    <property type="match status" value="1"/>
</dbReference>
<dbReference type="EMBL" id="CAFBPS010000003">
    <property type="protein sequence ID" value="CAB5017992.1"/>
    <property type="molecule type" value="Genomic_DNA"/>
</dbReference>
<dbReference type="InterPro" id="IPR041698">
    <property type="entry name" value="Methyltransf_25"/>
</dbReference>
<feature type="domain" description="Methyltransferase" evidence="1">
    <location>
        <begin position="47"/>
        <end position="139"/>
    </location>
</feature>
<dbReference type="PANTHER" id="PTHR42912:SF93">
    <property type="entry name" value="N6-ADENOSINE-METHYLTRANSFERASE TMT1A"/>
    <property type="match status" value="1"/>
</dbReference>
<dbReference type="SUPFAM" id="SSF53335">
    <property type="entry name" value="S-adenosyl-L-methionine-dependent methyltransferases"/>
    <property type="match status" value="1"/>
</dbReference>
<dbReference type="InterPro" id="IPR029063">
    <property type="entry name" value="SAM-dependent_MTases_sf"/>
</dbReference>
<name>A0A6J7QUB0_9ZZZZ</name>
<gene>
    <name evidence="2" type="ORF">UFOPK2658_00164</name>
    <name evidence="3" type="ORF">UFOPK3494_00126</name>
    <name evidence="4" type="ORF">UFOPK4134_00100</name>
</gene>
<dbReference type="AlphaFoldDB" id="A0A6J7QUB0"/>
<sequence length="221" mass="25024">MEPTSQRNAFIEGEGDAWFKRNVDYVPDELDHVDRLILRGIQPDGNILEVGCADGRRLARIRTAIGGGVSLVGVDPSGAAIKSGMSKFSDLDLRIGTADDLPRNETFSTVILGFCLYLCDRNLLTRIVSEVDRVLVENGTLIIVDFDPPHPRRRRYRHHDGLWSFKMNYADLFTVFPQFVLSSKQSMSHSGDQWESNETERIAVWTIRKNNEFGYSLESDD</sequence>
<dbReference type="CDD" id="cd02440">
    <property type="entry name" value="AdoMet_MTases"/>
    <property type="match status" value="1"/>
</dbReference>
<dbReference type="EMBL" id="CAFBMF010000004">
    <property type="protein sequence ID" value="CAB4888374.1"/>
    <property type="molecule type" value="Genomic_DNA"/>
</dbReference>
<dbReference type="PANTHER" id="PTHR42912">
    <property type="entry name" value="METHYLTRANSFERASE"/>
    <property type="match status" value="1"/>
</dbReference>
<protein>
    <submittedName>
        <fullName evidence="4">Unannotated protein</fullName>
    </submittedName>
</protein>
<evidence type="ECO:0000313" key="3">
    <source>
        <dbReference type="EMBL" id="CAB4888374.1"/>
    </source>
</evidence>
<reference evidence="4" key="1">
    <citation type="submission" date="2020-05" db="EMBL/GenBank/DDBJ databases">
        <authorList>
            <person name="Chiriac C."/>
            <person name="Salcher M."/>
            <person name="Ghai R."/>
            <person name="Kavagutti S V."/>
        </authorList>
    </citation>
    <scope>NUCLEOTIDE SEQUENCE</scope>
</reference>
<dbReference type="InterPro" id="IPR050508">
    <property type="entry name" value="Methyltransf_Superfamily"/>
</dbReference>
<dbReference type="GO" id="GO:0008168">
    <property type="term" value="F:methyltransferase activity"/>
    <property type="evidence" value="ECO:0007669"/>
    <property type="project" value="TreeGrafter"/>
</dbReference>
<accession>A0A6J7QUB0</accession>